<keyword evidence="3" id="KW-0677">Repeat</keyword>
<sequence>MSDKEKKSKRSLKGRVFQCTGFPNCNKSFTRSEHLARHRRKHTGERPFTCPHCSKNFSRLDNLRQHKQTVHAYENYIKKRPLGQQLARPEGPEMLPGTPLQFGPKLFSPPSLGSPPFALVYYDHYGSEDARSGVQTLGVPAGLPPIHLFSQFRSQHEQETKGHGGDETTSLLRQVPKFNPKNRPKPLALAHSFADDNAINNRTQTPTFSVEPPLKTAPAMSLFPSYSPSRSLLGHGMAYEMGNGSGYGLGLPHGYGNGLGAGPTYRGIGSTPSWKLHHFNPMMVSPLLPLFHQLFNQIPPNSSTLFPLHSVSRVSSTLALALNVLLPSITSISSSKEEESNGNDADANDEVTSTGAVLDKSSSIVTVKLDLKVSEERRPWLKNMLNEEPKKLAIDTLITPGEEDSDSLKKKEEQ</sequence>
<evidence type="ECO:0000259" key="9">
    <source>
        <dbReference type="PROSITE" id="PS50157"/>
    </source>
</evidence>
<evidence type="ECO:0000256" key="2">
    <source>
        <dbReference type="ARBA" id="ARBA00022723"/>
    </source>
</evidence>
<evidence type="ECO:0000256" key="7">
    <source>
        <dbReference type="PROSITE-ProRule" id="PRU00042"/>
    </source>
</evidence>
<dbReference type="SUPFAM" id="SSF57667">
    <property type="entry name" value="beta-beta-alpha zinc fingers"/>
    <property type="match status" value="1"/>
</dbReference>
<dbReference type="PROSITE" id="PS00028">
    <property type="entry name" value="ZINC_FINGER_C2H2_1"/>
    <property type="match status" value="1"/>
</dbReference>
<dbReference type="InterPro" id="IPR013087">
    <property type="entry name" value="Znf_C2H2_type"/>
</dbReference>
<keyword evidence="11" id="KW-1185">Reference proteome</keyword>
<feature type="region of interest" description="Disordered" evidence="8">
    <location>
        <begin position="391"/>
        <end position="414"/>
    </location>
</feature>
<evidence type="ECO:0000256" key="5">
    <source>
        <dbReference type="ARBA" id="ARBA00022833"/>
    </source>
</evidence>
<evidence type="ECO:0000256" key="8">
    <source>
        <dbReference type="SAM" id="MobiDB-lite"/>
    </source>
</evidence>
<dbReference type="STRING" id="45354.A0A1L0BQH7"/>
<dbReference type="Pfam" id="PF00096">
    <property type="entry name" value="zf-C2H2"/>
    <property type="match status" value="2"/>
</dbReference>
<dbReference type="AlphaFoldDB" id="A0A1L0BQH7"/>
<dbReference type="GO" id="GO:0000981">
    <property type="term" value="F:DNA-binding transcription factor activity, RNA polymerase II-specific"/>
    <property type="evidence" value="ECO:0007669"/>
    <property type="project" value="InterPro"/>
</dbReference>
<proteinExistence type="predicted"/>
<dbReference type="GO" id="GO:0000785">
    <property type="term" value="C:chromatin"/>
    <property type="evidence" value="ECO:0007669"/>
    <property type="project" value="TreeGrafter"/>
</dbReference>
<dbReference type="InterPro" id="IPR036236">
    <property type="entry name" value="Znf_C2H2_sf"/>
</dbReference>
<name>A0A1L0BQH7_9ASCO</name>
<dbReference type="Proteomes" id="UP000182334">
    <property type="component" value="Chromosome IV"/>
</dbReference>
<dbReference type="EMBL" id="LT635759">
    <property type="protein sequence ID" value="SGZ53491.1"/>
    <property type="molecule type" value="Genomic_DNA"/>
</dbReference>
<dbReference type="FunFam" id="3.30.160.60:FF:002343">
    <property type="entry name" value="Zinc finger protein 33A"/>
    <property type="match status" value="1"/>
</dbReference>
<evidence type="ECO:0000256" key="3">
    <source>
        <dbReference type="ARBA" id="ARBA00022737"/>
    </source>
</evidence>
<keyword evidence="5" id="KW-0862">Zinc</keyword>
<comment type="subcellular location">
    <subcellularLocation>
        <location evidence="1">Nucleus</location>
    </subcellularLocation>
</comment>
<dbReference type="PANTHER" id="PTHR40626">
    <property type="entry name" value="MIP31509P"/>
    <property type="match status" value="1"/>
</dbReference>
<dbReference type="OrthoDB" id="10018191at2759"/>
<feature type="domain" description="C2H2-type" evidence="9">
    <location>
        <begin position="48"/>
        <end position="76"/>
    </location>
</feature>
<dbReference type="SMART" id="SM00355">
    <property type="entry name" value="ZnF_C2H2"/>
    <property type="match status" value="2"/>
</dbReference>
<evidence type="ECO:0000313" key="10">
    <source>
        <dbReference type="EMBL" id="SGZ53491.1"/>
    </source>
</evidence>
<dbReference type="InterPro" id="IPR051059">
    <property type="entry name" value="VerF-like"/>
</dbReference>
<feature type="domain" description="C2H2-type" evidence="9">
    <location>
        <begin position="17"/>
        <end position="47"/>
    </location>
</feature>
<dbReference type="Gene3D" id="3.30.160.60">
    <property type="entry name" value="Classic Zinc Finger"/>
    <property type="match status" value="2"/>
</dbReference>
<dbReference type="GO" id="GO:0008270">
    <property type="term" value="F:zinc ion binding"/>
    <property type="evidence" value="ECO:0007669"/>
    <property type="project" value="UniProtKB-KW"/>
</dbReference>
<accession>A0A1L0BQH7</accession>
<dbReference type="PROSITE" id="PS50157">
    <property type="entry name" value="ZINC_FINGER_C2H2_2"/>
    <property type="match status" value="2"/>
</dbReference>
<protein>
    <submittedName>
        <fullName evidence="10">CIC11C00000005611</fullName>
    </submittedName>
</protein>
<evidence type="ECO:0000256" key="1">
    <source>
        <dbReference type="ARBA" id="ARBA00004123"/>
    </source>
</evidence>
<dbReference type="GO" id="GO:0000978">
    <property type="term" value="F:RNA polymerase II cis-regulatory region sequence-specific DNA binding"/>
    <property type="evidence" value="ECO:0007669"/>
    <property type="project" value="InterPro"/>
</dbReference>
<evidence type="ECO:0000256" key="4">
    <source>
        <dbReference type="ARBA" id="ARBA00022771"/>
    </source>
</evidence>
<organism evidence="10 11">
    <name type="scientific">Sungouiella intermedia</name>
    <dbReference type="NCBI Taxonomy" id="45354"/>
    <lineage>
        <taxon>Eukaryota</taxon>
        <taxon>Fungi</taxon>
        <taxon>Dikarya</taxon>
        <taxon>Ascomycota</taxon>
        <taxon>Saccharomycotina</taxon>
        <taxon>Pichiomycetes</taxon>
        <taxon>Metschnikowiaceae</taxon>
        <taxon>Sungouiella</taxon>
    </lineage>
</organism>
<evidence type="ECO:0000256" key="6">
    <source>
        <dbReference type="ARBA" id="ARBA00023242"/>
    </source>
</evidence>
<dbReference type="GO" id="GO:0005634">
    <property type="term" value="C:nucleus"/>
    <property type="evidence" value="ECO:0007669"/>
    <property type="project" value="UniProtKB-SubCell"/>
</dbReference>
<reference evidence="10 11" key="1">
    <citation type="submission" date="2016-10" db="EMBL/GenBank/DDBJ databases">
        <authorList>
            <person name="de Groot N.N."/>
        </authorList>
    </citation>
    <scope>NUCLEOTIDE SEQUENCE [LARGE SCALE GENOMIC DNA]</scope>
    <source>
        <strain evidence="10 11">CBS 141442</strain>
    </source>
</reference>
<dbReference type="PANTHER" id="PTHR40626:SF32">
    <property type="entry name" value="ZINC FINGER PROTEIN RST2"/>
    <property type="match status" value="1"/>
</dbReference>
<keyword evidence="2" id="KW-0479">Metal-binding</keyword>
<evidence type="ECO:0000313" key="11">
    <source>
        <dbReference type="Proteomes" id="UP000182334"/>
    </source>
</evidence>
<gene>
    <name evidence="10" type="ORF">SAMEA4029010_CIC11G00000005611</name>
</gene>
<keyword evidence="6" id="KW-0539">Nucleus</keyword>
<keyword evidence="4 7" id="KW-0863">Zinc-finger</keyword>